<dbReference type="GO" id="GO:0008962">
    <property type="term" value="F:phosphatidylglycerophosphatase activity"/>
    <property type="evidence" value="ECO:0007669"/>
    <property type="project" value="InterPro"/>
</dbReference>
<dbReference type="SUPFAM" id="SSF56784">
    <property type="entry name" value="HAD-like"/>
    <property type="match status" value="1"/>
</dbReference>
<keyword evidence="2" id="KW-1185">Reference proteome</keyword>
<sequence length="386" mass="43584">MNVSATVNVLRLLVNPSLCLPHHTIATFDQLPVPLSTAFTSRYGEKKPDIRAVVLDKDNCFSVPKKNEVHAPYQSKFDELRKAYPDSRLLIVSNSSGTGSDKGHVEADLLERNTGVKVLRHSTKKPGCHAEIMDYFRNSPDTGVTHESQIAIVGDRLFTDVLMANMMGSYALWIQKGVVEDHGLLTRVERRVSNFLLRRGYSPPEPRSSLPLKAYFSQHPPNERNTHFKTPKMCYILHPACDNCKAPDLKRARLFAECDHYRTNDTRDLGDLHEQYRARGLPAPDETWSKVGDRSWVHFEDYRWVLWPPRLCARWSPLASIELCLDCAGLLKVVNARLRPSDAIGLTIEAPDPTDIELFGDAAHAGLRTDKSAQPHEDVKVKCEPR</sequence>
<accession>A0A0F4GDQ0</accession>
<dbReference type="OrthoDB" id="198652at2759"/>
<dbReference type="Gene3D" id="3.40.50.1000">
    <property type="entry name" value="HAD superfamily/HAD-like"/>
    <property type="match status" value="1"/>
</dbReference>
<dbReference type="STRING" id="1047168.A0A0F4GDQ0"/>
<dbReference type="AlphaFoldDB" id="A0A0F4GDQ0"/>
<reference evidence="1 2" key="1">
    <citation type="submission" date="2015-03" db="EMBL/GenBank/DDBJ databases">
        <title>RNA-seq based gene annotation and comparative genomics of four Zymoseptoria species reveal species-specific pathogenicity related genes and transposable element activity.</title>
        <authorList>
            <person name="Grandaubert J."/>
            <person name="Bhattacharyya A."/>
            <person name="Stukenbrock E.H."/>
        </authorList>
    </citation>
    <scope>NUCLEOTIDE SEQUENCE [LARGE SCALE GENOMIC DNA]</scope>
    <source>
        <strain evidence="1 2">Zb18110</strain>
    </source>
</reference>
<protein>
    <submittedName>
        <fullName evidence="1">Uncharacterized protein</fullName>
    </submittedName>
</protein>
<evidence type="ECO:0000313" key="1">
    <source>
        <dbReference type="EMBL" id="KJX95117.1"/>
    </source>
</evidence>
<dbReference type="Proteomes" id="UP000033647">
    <property type="component" value="Unassembled WGS sequence"/>
</dbReference>
<dbReference type="FunFam" id="3.40.50.1000:FF:000165">
    <property type="entry name" value="HAD superfamily phosphatase"/>
    <property type="match status" value="1"/>
</dbReference>
<name>A0A0F4GDQ0_9PEZI</name>
<organism evidence="1 2">
    <name type="scientific">Zymoseptoria brevis</name>
    <dbReference type="NCBI Taxonomy" id="1047168"/>
    <lineage>
        <taxon>Eukaryota</taxon>
        <taxon>Fungi</taxon>
        <taxon>Dikarya</taxon>
        <taxon>Ascomycota</taxon>
        <taxon>Pezizomycotina</taxon>
        <taxon>Dothideomycetes</taxon>
        <taxon>Dothideomycetidae</taxon>
        <taxon>Mycosphaerellales</taxon>
        <taxon>Mycosphaerellaceae</taxon>
        <taxon>Zymoseptoria</taxon>
    </lineage>
</organism>
<evidence type="ECO:0000313" key="2">
    <source>
        <dbReference type="Proteomes" id="UP000033647"/>
    </source>
</evidence>
<comment type="caution">
    <text evidence="1">The sequence shown here is derived from an EMBL/GenBank/DDBJ whole genome shotgun (WGS) entry which is preliminary data.</text>
</comment>
<dbReference type="EMBL" id="LAFY01004093">
    <property type="protein sequence ID" value="KJX95117.1"/>
    <property type="molecule type" value="Genomic_DNA"/>
</dbReference>
<dbReference type="InterPro" id="IPR036412">
    <property type="entry name" value="HAD-like_sf"/>
</dbReference>
<dbReference type="InterPro" id="IPR023214">
    <property type="entry name" value="HAD_sf"/>
</dbReference>
<dbReference type="Pfam" id="PF09419">
    <property type="entry name" value="PGP_phosphatase"/>
    <property type="match status" value="1"/>
</dbReference>
<proteinExistence type="predicted"/>
<dbReference type="InterPro" id="IPR027706">
    <property type="entry name" value="PGP_Pase"/>
</dbReference>
<dbReference type="NCBIfam" id="TIGR01668">
    <property type="entry name" value="YqeG_hyp_ppase"/>
    <property type="match status" value="1"/>
</dbReference>
<dbReference type="InterPro" id="IPR010021">
    <property type="entry name" value="PGPP1/Gep4"/>
</dbReference>
<gene>
    <name evidence="1" type="ORF">TI39_contig4134g00037</name>
</gene>